<dbReference type="EMBL" id="LR778114">
    <property type="protein sequence ID" value="CAB1129379.1"/>
    <property type="molecule type" value="Genomic_DNA"/>
</dbReference>
<sequence>MKLAEALSERKGLEEGIQALSNRLTQGALVVEGDRPAEDPSCCRPWMRRWPPGRSWWCASTAPTAACRQPTG</sequence>
<evidence type="ECO:0000313" key="2">
    <source>
        <dbReference type="Proteomes" id="UP000503399"/>
    </source>
</evidence>
<dbReference type="KEGG" id="hfv:R50_1882"/>
<name>A0A6F8ZI75_9FIRM</name>
<reference evidence="1 2" key="1">
    <citation type="submission" date="2020-02" db="EMBL/GenBank/DDBJ databases">
        <authorList>
            <person name="Hogendoorn C."/>
        </authorList>
    </citation>
    <scope>NUCLEOTIDE SEQUENCE [LARGE SCALE GENOMIC DNA]</scope>
    <source>
        <strain evidence="1">R501</strain>
    </source>
</reference>
<gene>
    <name evidence="1" type="ORF">R50_1882</name>
</gene>
<dbReference type="Gene3D" id="6.10.320.10">
    <property type="match status" value="1"/>
</dbReference>
<evidence type="ECO:0000313" key="1">
    <source>
        <dbReference type="EMBL" id="CAB1129379.1"/>
    </source>
</evidence>
<dbReference type="AlphaFoldDB" id="A0A6F8ZI75"/>
<protein>
    <submittedName>
        <fullName evidence="1">Uncharacterized protein</fullName>
    </submittedName>
</protein>
<organism evidence="1 2">
    <name type="scientific">Candidatus Hydrogenisulfobacillus filiaventi</name>
    <dbReference type="NCBI Taxonomy" id="2707344"/>
    <lineage>
        <taxon>Bacteria</taxon>
        <taxon>Bacillati</taxon>
        <taxon>Bacillota</taxon>
        <taxon>Clostridia</taxon>
        <taxon>Eubacteriales</taxon>
        <taxon>Clostridiales Family XVII. Incertae Sedis</taxon>
        <taxon>Candidatus Hydrogenisulfobacillus</taxon>
    </lineage>
</organism>
<accession>A0A6F8ZI75</accession>
<proteinExistence type="predicted"/>
<keyword evidence="2" id="KW-1185">Reference proteome</keyword>
<dbReference type="Proteomes" id="UP000503399">
    <property type="component" value="Chromosome"/>
</dbReference>